<dbReference type="GO" id="GO:0009317">
    <property type="term" value="C:acetyl-CoA carboxylase complex"/>
    <property type="evidence" value="ECO:0007669"/>
    <property type="project" value="InterPro"/>
</dbReference>
<feature type="region of interest" description="Disordered" evidence="5">
    <location>
        <begin position="43"/>
        <end position="72"/>
    </location>
</feature>
<dbReference type="Gene3D" id="2.40.50.100">
    <property type="match status" value="1"/>
</dbReference>
<dbReference type="SUPFAM" id="SSF51230">
    <property type="entry name" value="Single hybrid motif"/>
    <property type="match status" value="1"/>
</dbReference>
<dbReference type="PROSITE" id="PS50968">
    <property type="entry name" value="BIOTINYL_LIPOYL"/>
    <property type="match status" value="1"/>
</dbReference>
<dbReference type="PANTHER" id="PTHR45266">
    <property type="entry name" value="OXALOACETATE DECARBOXYLASE ALPHA CHAIN"/>
    <property type="match status" value="1"/>
</dbReference>
<evidence type="ECO:0000259" key="6">
    <source>
        <dbReference type="PROSITE" id="PS50968"/>
    </source>
</evidence>
<dbReference type="PRINTS" id="PR01071">
    <property type="entry name" value="ACOABIOTINCC"/>
</dbReference>
<dbReference type="InterPro" id="IPR011053">
    <property type="entry name" value="Single_hybrid_motif"/>
</dbReference>
<dbReference type="AlphaFoldDB" id="A0A2J6X678"/>
<evidence type="ECO:0000256" key="1">
    <source>
        <dbReference type="ARBA" id="ARBA00003761"/>
    </source>
</evidence>
<keyword evidence="4" id="KW-0443">Lipid metabolism</keyword>
<keyword evidence="4" id="KW-0276">Fatty acid metabolism</keyword>
<sequence>MKNREITPKEIKEIIQIAKENKIKEFNLELEGLKIYFKFEEDSLNSMNPPSNTEKTNKKEEEPTTSSNPNTFIVKSPLVGVFYRKPNPNAKPYVEVGDVVEKGQTLCIIETMKIMNEIQAEKKGKVLRIFPEDSSMVEVETPLFELEEIYED</sequence>
<gene>
    <name evidence="7" type="ORF">C0175_04030</name>
</gene>
<proteinExistence type="predicted"/>
<comment type="function">
    <text evidence="1 4">This protein is a component of the acetyl coenzyme A carboxylase complex; first, biotin carboxylase catalyzes the carboxylation of the carrier protein and then the transcarboxylase transfers the carboxyl group to form malonyl-CoA.</text>
</comment>
<evidence type="ECO:0000256" key="3">
    <source>
        <dbReference type="ARBA" id="ARBA00023267"/>
    </source>
</evidence>
<reference evidence="7 8" key="1">
    <citation type="submission" date="2018-01" db="EMBL/GenBank/DDBJ databases">
        <title>Metagenomic assembled genomes from two thermal pools in the Uzon Caldera, Kamchatka, Russia.</title>
        <authorList>
            <person name="Wilkins L."/>
            <person name="Ettinger C."/>
        </authorList>
    </citation>
    <scope>NUCLEOTIDE SEQUENCE [LARGE SCALE GENOMIC DNA]</scope>
    <source>
        <strain evidence="7">ARK-10</strain>
    </source>
</reference>
<dbReference type="PANTHER" id="PTHR45266:SF3">
    <property type="entry name" value="OXALOACETATE DECARBOXYLASE ALPHA CHAIN"/>
    <property type="match status" value="1"/>
</dbReference>
<dbReference type="GO" id="GO:0006633">
    <property type="term" value="P:fatty acid biosynthetic process"/>
    <property type="evidence" value="ECO:0007669"/>
    <property type="project" value="UniProtKB-UniPathway"/>
</dbReference>
<evidence type="ECO:0000256" key="2">
    <source>
        <dbReference type="ARBA" id="ARBA00017562"/>
    </source>
</evidence>
<evidence type="ECO:0000313" key="8">
    <source>
        <dbReference type="Proteomes" id="UP000236910"/>
    </source>
</evidence>
<keyword evidence="4" id="KW-0275">Fatty acid biosynthesis</keyword>
<dbReference type="InterPro" id="IPR000089">
    <property type="entry name" value="Biotin_lipoyl"/>
</dbReference>
<feature type="domain" description="Lipoyl-binding" evidence="6">
    <location>
        <begin position="71"/>
        <end position="147"/>
    </location>
</feature>
<comment type="caution">
    <text evidence="7">The sequence shown here is derived from an EMBL/GenBank/DDBJ whole genome shotgun (WGS) entry which is preliminary data.</text>
</comment>
<dbReference type="UniPathway" id="UPA00094"/>
<evidence type="ECO:0000256" key="4">
    <source>
        <dbReference type="RuleBase" id="RU364072"/>
    </source>
</evidence>
<organism evidence="7 8">
    <name type="scientific">Caldisericum exile</name>
    <dbReference type="NCBI Taxonomy" id="693075"/>
    <lineage>
        <taxon>Bacteria</taxon>
        <taxon>Pseudomonadati</taxon>
        <taxon>Caldisericota/Cryosericota group</taxon>
        <taxon>Caldisericota</taxon>
        <taxon>Caldisericia</taxon>
        <taxon>Caldisericales</taxon>
        <taxon>Caldisericaceae</taxon>
        <taxon>Caldisericum</taxon>
    </lineage>
</organism>
<dbReference type="InterPro" id="IPR050709">
    <property type="entry name" value="Biotin_Carboxyl_Carrier/Decarb"/>
</dbReference>
<dbReference type="GO" id="GO:0003989">
    <property type="term" value="F:acetyl-CoA carboxylase activity"/>
    <property type="evidence" value="ECO:0007669"/>
    <property type="project" value="InterPro"/>
</dbReference>
<dbReference type="Pfam" id="PF00364">
    <property type="entry name" value="Biotin_lipoyl"/>
    <property type="match status" value="1"/>
</dbReference>
<dbReference type="Proteomes" id="UP000236910">
    <property type="component" value="Unassembled WGS sequence"/>
</dbReference>
<dbReference type="InterPro" id="IPR001249">
    <property type="entry name" value="AcCoA_biotinCC"/>
</dbReference>
<evidence type="ECO:0000313" key="7">
    <source>
        <dbReference type="EMBL" id="PMP82203.1"/>
    </source>
</evidence>
<dbReference type="CDD" id="cd06850">
    <property type="entry name" value="biotinyl_domain"/>
    <property type="match status" value="1"/>
</dbReference>
<evidence type="ECO:0000256" key="5">
    <source>
        <dbReference type="SAM" id="MobiDB-lite"/>
    </source>
</evidence>
<keyword evidence="3 4" id="KW-0092">Biotin</keyword>
<name>A0A2J6X678_9BACT</name>
<dbReference type="EMBL" id="PNIX01000238">
    <property type="protein sequence ID" value="PMP82203.1"/>
    <property type="molecule type" value="Genomic_DNA"/>
</dbReference>
<accession>A0A2J6X678</accession>
<protein>
    <recommendedName>
        <fullName evidence="2 4">Biotin carboxyl carrier protein of acetyl-CoA carboxylase</fullName>
    </recommendedName>
</protein>
<comment type="pathway">
    <text evidence="4">Lipid metabolism; fatty acid biosynthesis.</text>
</comment>
<keyword evidence="4" id="KW-0444">Lipid biosynthesis</keyword>